<evidence type="ECO:0000256" key="1">
    <source>
        <dbReference type="ARBA" id="ARBA00004123"/>
    </source>
</evidence>
<dbReference type="InterPro" id="IPR051988">
    <property type="entry name" value="HRR_RAD51_Paralog"/>
</dbReference>
<dbReference type="AlphaFoldDB" id="A0A8B9TPU2"/>
<dbReference type="PANTHER" id="PTHR46457:SF1">
    <property type="entry name" value="DNA REPAIR PROTEIN RAD51 HOMOLOG 4"/>
    <property type="match status" value="1"/>
</dbReference>
<dbReference type="InterPro" id="IPR048943">
    <property type="entry name" value="RAD51D_N"/>
</dbReference>
<dbReference type="GO" id="GO:0005815">
    <property type="term" value="C:microtubule organizing center"/>
    <property type="evidence" value="ECO:0007669"/>
    <property type="project" value="TreeGrafter"/>
</dbReference>
<name>A0A8B9TPU2_ANAPL</name>
<dbReference type="GO" id="GO:0033063">
    <property type="term" value="C:Rad51B-Rad51C-Rad51D-XRCC2 complex"/>
    <property type="evidence" value="ECO:0007669"/>
    <property type="project" value="TreeGrafter"/>
</dbReference>
<dbReference type="Proteomes" id="UP000694400">
    <property type="component" value="Chromosome 20"/>
</dbReference>
<dbReference type="GO" id="GO:0005657">
    <property type="term" value="C:replication fork"/>
    <property type="evidence" value="ECO:0007669"/>
    <property type="project" value="TreeGrafter"/>
</dbReference>
<feature type="region of interest" description="Disordered" evidence="3">
    <location>
        <begin position="73"/>
        <end position="149"/>
    </location>
</feature>
<reference evidence="5" key="3">
    <citation type="submission" date="2025-09" db="UniProtKB">
        <authorList>
            <consortium name="Ensembl"/>
        </authorList>
    </citation>
    <scope>IDENTIFICATION</scope>
</reference>
<feature type="compositionally biased region" description="Low complexity" evidence="3">
    <location>
        <begin position="118"/>
        <end position="133"/>
    </location>
</feature>
<dbReference type="GO" id="GO:0042148">
    <property type="term" value="P:DNA strand invasion"/>
    <property type="evidence" value="ECO:0007669"/>
    <property type="project" value="TreeGrafter"/>
</dbReference>
<feature type="domain" description="RAD51D N-terminal" evidence="4">
    <location>
        <begin position="1"/>
        <end position="52"/>
    </location>
</feature>
<keyword evidence="2" id="KW-0539">Nucleus</keyword>
<accession>A0A8B9TPU2</accession>
<feature type="compositionally biased region" description="Basic and acidic residues" evidence="3">
    <location>
        <begin position="76"/>
        <end position="87"/>
    </location>
</feature>
<evidence type="ECO:0000313" key="5">
    <source>
        <dbReference type="Ensembl" id="ENSAPLP00020023737.1"/>
    </source>
</evidence>
<dbReference type="GO" id="GO:0003697">
    <property type="term" value="F:single-stranded DNA binding"/>
    <property type="evidence" value="ECO:0007669"/>
    <property type="project" value="TreeGrafter"/>
</dbReference>
<reference evidence="5" key="1">
    <citation type="submission" date="2019-08" db="EMBL/GenBank/DDBJ databases">
        <title>Three high-quality genomes provides insights into domestication of ducks.</title>
        <authorList>
            <person name="Hou Z.C."/>
            <person name="Zhu F."/>
            <person name="Yin Z.T."/>
            <person name="Zhang F."/>
        </authorList>
    </citation>
    <scope>NUCLEOTIDE SEQUENCE [LARGE SCALE GENOMIC DNA]</scope>
</reference>
<proteinExistence type="predicted"/>
<evidence type="ECO:0000256" key="2">
    <source>
        <dbReference type="ARBA" id="ARBA00023242"/>
    </source>
</evidence>
<protein>
    <recommendedName>
        <fullName evidence="4">RAD51D N-terminal domain-containing protein</fullName>
    </recommendedName>
</protein>
<comment type="subcellular location">
    <subcellularLocation>
        <location evidence="1">Nucleus</location>
    </subcellularLocation>
</comment>
<dbReference type="GO" id="GO:0008094">
    <property type="term" value="F:ATP-dependent activity, acting on DNA"/>
    <property type="evidence" value="ECO:0007669"/>
    <property type="project" value="TreeGrafter"/>
</dbReference>
<dbReference type="GO" id="GO:0000400">
    <property type="term" value="F:four-way junction DNA binding"/>
    <property type="evidence" value="ECO:0007669"/>
    <property type="project" value="TreeGrafter"/>
</dbReference>
<sequence length="179" mass="18842">MVVLRAGLCPGLTEEMIQVLRANGVRTVVDFVSSDLEDVSQKCSLSYKALVAGETSAAGPVLGLPCQRGRSLRGAQELHGHPAHREPQPGPAAGLGAVHGGGDRADGRTRAAGRRRCASASRPACPSASSSTSCSWTPRGGSLPPASTRCFRPRQRMRKSSWRLCSGSRWPACSTSMKC</sequence>
<evidence type="ECO:0000259" key="4">
    <source>
        <dbReference type="Pfam" id="PF21794"/>
    </source>
</evidence>
<dbReference type="GO" id="GO:0000724">
    <property type="term" value="P:double-strand break repair via homologous recombination"/>
    <property type="evidence" value="ECO:0007669"/>
    <property type="project" value="TreeGrafter"/>
</dbReference>
<evidence type="ECO:0000313" key="6">
    <source>
        <dbReference type="Proteomes" id="UP000694400"/>
    </source>
</evidence>
<dbReference type="GO" id="GO:0000723">
    <property type="term" value="P:telomere maintenance"/>
    <property type="evidence" value="ECO:0007669"/>
    <property type="project" value="TreeGrafter"/>
</dbReference>
<dbReference type="Ensembl" id="ENSAPLT00020025609.1">
    <property type="protein sequence ID" value="ENSAPLP00020023737.1"/>
    <property type="gene ID" value="ENSAPLG00020016464.1"/>
</dbReference>
<dbReference type="Pfam" id="PF21794">
    <property type="entry name" value="RAD51D_N"/>
    <property type="match status" value="1"/>
</dbReference>
<dbReference type="PANTHER" id="PTHR46457">
    <property type="entry name" value="DNA REPAIR PROTEIN RAD51 HOMOLOG 4"/>
    <property type="match status" value="1"/>
</dbReference>
<dbReference type="GO" id="GO:0007131">
    <property type="term" value="P:reciprocal meiotic recombination"/>
    <property type="evidence" value="ECO:0007669"/>
    <property type="project" value="TreeGrafter"/>
</dbReference>
<evidence type="ECO:0000256" key="3">
    <source>
        <dbReference type="SAM" id="MobiDB-lite"/>
    </source>
</evidence>
<organism evidence="5 6">
    <name type="scientific">Anas platyrhynchos</name>
    <name type="common">Mallard</name>
    <name type="synonym">Anas boschas</name>
    <dbReference type="NCBI Taxonomy" id="8839"/>
    <lineage>
        <taxon>Eukaryota</taxon>
        <taxon>Metazoa</taxon>
        <taxon>Chordata</taxon>
        <taxon>Craniata</taxon>
        <taxon>Vertebrata</taxon>
        <taxon>Euteleostomi</taxon>
        <taxon>Archelosauria</taxon>
        <taxon>Archosauria</taxon>
        <taxon>Dinosauria</taxon>
        <taxon>Saurischia</taxon>
        <taxon>Theropoda</taxon>
        <taxon>Coelurosauria</taxon>
        <taxon>Aves</taxon>
        <taxon>Neognathae</taxon>
        <taxon>Galloanserae</taxon>
        <taxon>Anseriformes</taxon>
        <taxon>Anatidae</taxon>
        <taxon>Anatinae</taxon>
        <taxon>Anas</taxon>
    </lineage>
</organism>
<reference evidence="5" key="2">
    <citation type="submission" date="2025-08" db="UniProtKB">
        <authorList>
            <consortium name="Ensembl"/>
        </authorList>
    </citation>
    <scope>IDENTIFICATION</scope>
</reference>